<name>Q0B1W6_BURCM</name>
<reference evidence="6" key="1">
    <citation type="submission" date="2006-08" db="EMBL/GenBank/DDBJ databases">
        <title>Complete sequence of Chromosome 3 of Burkholderia cepacia AMMD.</title>
        <authorList>
            <consortium name="US DOE Joint Genome Institute"/>
            <person name="Copeland A."/>
            <person name="Lucas S."/>
            <person name="Lapidus A."/>
            <person name="Barry K."/>
            <person name="Detter J.C."/>
            <person name="Glavina del Rio T."/>
            <person name="Hammon N."/>
            <person name="Israni S."/>
            <person name="Pitluck S."/>
            <person name="Bruce D."/>
            <person name="Chain P."/>
            <person name="Malfatti S."/>
            <person name="Shin M."/>
            <person name="Vergez L."/>
            <person name="Schmutz J."/>
            <person name="Larimer F."/>
            <person name="Land M."/>
            <person name="Hauser L."/>
            <person name="Kyrpides N."/>
            <person name="Kim E."/>
            <person name="Parke J."/>
            <person name="Coenye T."/>
            <person name="Konstantinidis K."/>
            <person name="Ramette A."/>
            <person name="Tiedje J."/>
            <person name="Richardson P."/>
        </authorList>
    </citation>
    <scope>NUCLEOTIDE SEQUENCE</scope>
    <source>
        <strain evidence="6">AMMD</strain>
    </source>
</reference>
<dbReference type="EMBL" id="CP000442">
    <property type="protein sequence ID" value="ABI91857.1"/>
    <property type="molecule type" value="Genomic_DNA"/>
</dbReference>
<protein>
    <submittedName>
        <fullName evidence="6">Major facilitator superfamily MFS_1</fullName>
    </submittedName>
</protein>
<keyword evidence="2" id="KW-1003">Cell membrane</keyword>
<dbReference type="InterPro" id="IPR050189">
    <property type="entry name" value="MFS_Efflux_Transporters"/>
</dbReference>
<evidence type="ECO:0000256" key="5">
    <source>
        <dbReference type="ARBA" id="ARBA00023136"/>
    </source>
</evidence>
<dbReference type="eggNOG" id="COG2814">
    <property type="taxonomic scope" value="Bacteria"/>
</dbReference>
<keyword evidence="4" id="KW-1133">Transmembrane helix</keyword>
<gene>
    <name evidence="6" type="ordered locus">Bamb_6313</name>
</gene>
<evidence type="ECO:0000313" key="6">
    <source>
        <dbReference type="EMBL" id="ABI91857.1"/>
    </source>
</evidence>
<dbReference type="InterPro" id="IPR036259">
    <property type="entry name" value="MFS_trans_sf"/>
</dbReference>
<dbReference type="GO" id="GO:0022857">
    <property type="term" value="F:transmembrane transporter activity"/>
    <property type="evidence" value="ECO:0007669"/>
    <property type="project" value="InterPro"/>
</dbReference>
<keyword evidence="7" id="KW-1185">Reference proteome</keyword>
<dbReference type="Proteomes" id="UP000000662">
    <property type="component" value="Chromosome 3"/>
</dbReference>
<accession>Q0B1W6</accession>
<dbReference type="SUPFAM" id="SSF103473">
    <property type="entry name" value="MFS general substrate transporter"/>
    <property type="match status" value="1"/>
</dbReference>
<comment type="subcellular location">
    <subcellularLocation>
        <location evidence="1">Cell membrane</location>
        <topology evidence="1">Multi-pass membrane protein</topology>
    </subcellularLocation>
</comment>
<dbReference type="AlphaFoldDB" id="Q0B1W6"/>
<evidence type="ECO:0000256" key="1">
    <source>
        <dbReference type="ARBA" id="ARBA00004651"/>
    </source>
</evidence>
<organism evidence="6 7">
    <name type="scientific">Burkholderia ambifaria (strain ATCC BAA-244 / DSM 16087 / CCUG 44356 / LMG 19182 / AMMD)</name>
    <name type="common">Burkholderia cepacia (strain AMMD)</name>
    <dbReference type="NCBI Taxonomy" id="339670"/>
    <lineage>
        <taxon>Bacteria</taxon>
        <taxon>Pseudomonadati</taxon>
        <taxon>Pseudomonadota</taxon>
        <taxon>Betaproteobacteria</taxon>
        <taxon>Burkholderiales</taxon>
        <taxon>Burkholderiaceae</taxon>
        <taxon>Burkholderia</taxon>
        <taxon>Burkholderia cepacia complex</taxon>
    </lineage>
</organism>
<sequence>MQMQNTESVMQGDTTDWLPLIALFMVGIFPNGVLLCAPALGNQLVNEFAFTPEQLGNFFSLEFCGFAVAGILGTYVMPRVNWVKLFNFALFVFVAGYLASIFVLPDVKGLMAVQGVTTIFGGCSISLLGLSFSGRVSRPARGYAMFILGQLASGTVGLLVLPMLFQAYGLKAFFVAEVLLALSMLPFIKWLPATPPSASAGKTVQAKVPFHLLLLGLGTVTAFYFGLASVWTFVGQIGTSIHLTDASIGTALAISTVAGMIGSVVVGVLSGRAQAALLISAGMGAMLLSCFGLVDVRSLALFTLSAILFKFAWTFALPPMLEAIAQADDSSRLLAFSSSGIGVGLMVGPAIAGWIISISKGYTAMLLVSALMCLLAWLGCLALVRVNRRTTKAVPAR</sequence>
<evidence type="ECO:0000256" key="2">
    <source>
        <dbReference type="ARBA" id="ARBA00022475"/>
    </source>
</evidence>
<evidence type="ECO:0000256" key="3">
    <source>
        <dbReference type="ARBA" id="ARBA00022692"/>
    </source>
</evidence>
<dbReference type="Pfam" id="PF07690">
    <property type="entry name" value="MFS_1"/>
    <property type="match status" value="1"/>
</dbReference>
<dbReference type="Gene3D" id="1.20.1250.20">
    <property type="entry name" value="MFS general substrate transporter like domains"/>
    <property type="match status" value="2"/>
</dbReference>
<dbReference type="PATRIC" id="fig|339670.21.peg.6190"/>
<evidence type="ECO:0000313" key="7">
    <source>
        <dbReference type="Proteomes" id="UP000000662"/>
    </source>
</evidence>
<dbReference type="InterPro" id="IPR011701">
    <property type="entry name" value="MFS"/>
</dbReference>
<dbReference type="PANTHER" id="PTHR43124">
    <property type="entry name" value="PURINE EFFLUX PUMP PBUE"/>
    <property type="match status" value="1"/>
</dbReference>
<evidence type="ECO:0000256" key="4">
    <source>
        <dbReference type="ARBA" id="ARBA00022989"/>
    </source>
</evidence>
<keyword evidence="3" id="KW-0812">Transmembrane</keyword>
<proteinExistence type="predicted"/>
<dbReference type="PANTHER" id="PTHR43124:SF10">
    <property type="entry name" value="PURINE EFFLUX PUMP PBUE"/>
    <property type="match status" value="1"/>
</dbReference>
<dbReference type="GO" id="GO:0005886">
    <property type="term" value="C:plasma membrane"/>
    <property type="evidence" value="ECO:0007669"/>
    <property type="project" value="UniProtKB-SubCell"/>
</dbReference>
<keyword evidence="5" id="KW-0472">Membrane</keyword>
<dbReference type="KEGG" id="bam:Bamb_6313"/>